<sequence length="56" mass="5492">MAYVINDDCISCGACAAGCPVEAISEGAAHYEINADVCVDCGACAGTCPVGAPNPQ</sequence>
<evidence type="ECO:0000256" key="3">
    <source>
        <dbReference type="ARBA" id="ARBA00022448"/>
    </source>
</evidence>
<dbReference type="Proteomes" id="UP000095621">
    <property type="component" value="Unassembled WGS sequence"/>
</dbReference>
<dbReference type="RefSeq" id="WP_012740170.1">
    <property type="nucleotide sequence ID" value="NZ_CABJMX010000070.1"/>
</dbReference>
<dbReference type="Gene3D" id="3.30.70.20">
    <property type="match status" value="1"/>
</dbReference>
<dbReference type="InterPro" id="IPR017896">
    <property type="entry name" value="4Fe4S_Fe-S-bd"/>
</dbReference>
<dbReference type="GO" id="GO:0046872">
    <property type="term" value="F:metal ion binding"/>
    <property type="evidence" value="ECO:0007669"/>
    <property type="project" value="UniProtKB-UniRule"/>
</dbReference>
<dbReference type="PRINTS" id="PR00354">
    <property type="entry name" value="7FE8SFRDOXIN"/>
</dbReference>
<protein>
    <recommendedName>
        <fullName evidence="9">Ferredoxin</fullName>
    </recommendedName>
</protein>
<evidence type="ECO:0000256" key="4">
    <source>
        <dbReference type="ARBA" id="ARBA00022485"/>
    </source>
</evidence>
<evidence type="ECO:0000256" key="9">
    <source>
        <dbReference type="RuleBase" id="RU365098"/>
    </source>
</evidence>
<dbReference type="GO" id="GO:0009055">
    <property type="term" value="F:electron transfer activity"/>
    <property type="evidence" value="ECO:0007669"/>
    <property type="project" value="UniProtKB-UniRule"/>
</dbReference>
<evidence type="ECO:0000313" key="11">
    <source>
        <dbReference type="EMBL" id="CUQ79050.1"/>
    </source>
</evidence>
<dbReference type="GO" id="GO:0051539">
    <property type="term" value="F:4 iron, 4 sulfur cluster binding"/>
    <property type="evidence" value="ECO:0007669"/>
    <property type="project" value="UniProtKB-UniRule"/>
</dbReference>
<accession>A0A174Z835</accession>
<evidence type="ECO:0000313" key="12">
    <source>
        <dbReference type="Proteomes" id="UP000095621"/>
    </source>
</evidence>
<feature type="domain" description="4Fe-4S ferredoxin-type" evidence="10">
    <location>
        <begin position="29"/>
        <end position="56"/>
    </location>
</feature>
<evidence type="ECO:0000256" key="1">
    <source>
        <dbReference type="ARBA" id="ARBA00001927"/>
    </source>
</evidence>
<evidence type="ECO:0000256" key="7">
    <source>
        <dbReference type="ARBA" id="ARBA00023004"/>
    </source>
</evidence>
<dbReference type="Pfam" id="PF14697">
    <property type="entry name" value="Fer4_21"/>
    <property type="match status" value="1"/>
</dbReference>
<evidence type="ECO:0000259" key="10">
    <source>
        <dbReference type="PROSITE" id="PS51379"/>
    </source>
</evidence>
<dbReference type="GeneID" id="41356595"/>
<keyword evidence="4 9" id="KW-0004">4Fe-4S</keyword>
<dbReference type="PROSITE" id="PS00198">
    <property type="entry name" value="4FE4S_FER_1"/>
    <property type="match status" value="1"/>
</dbReference>
<evidence type="ECO:0000256" key="8">
    <source>
        <dbReference type="ARBA" id="ARBA00023014"/>
    </source>
</evidence>
<dbReference type="InterPro" id="IPR017900">
    <property type="entry name" value="4Fe4S_Fe_S_CS"/>
</dbReference>
<keyword evidence="8 9" id="KW-0411">Iron-sulfur</keyword>
<comment type="function">
    <text evidence="9">Ferredoxins are iron-sulfur proteins that transfer electrons in a wide variety of metabolic reactions.</text>
</comment>
<name>A0A174Z835_9FIRM</name>
<keyword evidence="7 9" id="KW-0408">Iron</keyword>
<dbReference type="InterPro" id="IPR050294">
    <property type="entry name" value="RnfB_subfamily"/>
</dbReference>
<dbReference type="OrthoDB" id="9803397at2"/>
<dbReference type="EMBL" id="CZBU01000006">
    <property type="protein sequence ID" value="CUQ79050.1"/>
    <property type="molecule type" value="Genomic_DNA"/>
</dbReference>
<proteinExistence type="predicted"/>
<feature type="domain" description="4Fe-4S ferredoxin-type" evidence="10">
    <location>
        <begin position="1"/>
        <end position="25"/>
    </location>
</feature>
<evidence type="ECO:0000256" key="5">
    <source>
        <dbReference type="ARBA" id="ARBA00022723"/>
    </source>
</evidence>
<dbReference type="PROSITE" id="PS51379">
    <property type="entry name" value="4FE4S_FER_2"/>
    <property type="match status" value="2"/>
</dbReference>
<keyword evidence="3 9" id="KW-0813">Transport</keyword>
<dbReference type="InterPro" id="IPR000813">
    <property type="entry name" value="7Fe_ferredoxin"/>
</dbReference>
<comment type="cofactor">
    <cofactor evidence="1">
        <name>[3Fe-4S] cluster</name>
        <dbReference type="ChEBI" id="CHEBI:21137"/>
    </cofactor>
</comment>
<evidence type="ECO:0000256" key="2">
    <source>
        <dbReference type="ARBA" id="ARBA00001966"/>
    </source>
</evidence>
<gene>
    <name evidence="11" type="ORF">ERS852490_02705</name>
</gene>
<dbReference type="OMA" id="VEECPMG"/>
<dbReference type="PANTHER" id="PTHR42859">
    <property type="entry name" value="OXIDOREDUCTASE"/>
    <property type="match status" value="1"/>
</dbReference>
<dbReference type="PANTHER" id="PTHR42859:SF2">
    <property type="entry name" value="FERREDOXIN"/>
    <property type="match status" value="1"/>
</dbReference>
<organism evidence="11 12">
    <name type="scientific">Lachnospira eligens</name>
    <dbReference type="NCBI Taxonomy" id="39485"/>
    <lineage>
        <taxon>Bacteria</taxon>
        <taxon>Bacillati</taxon>
        <taxon>Bacillota</taxon>
        <taxon>Clostridia</taxon>
        <taxon>Lachnospirales</taxon>
        <taxon>Lachnospiraceae</taxon>
        <taxon>Lachnospira</taxon>
    </lineage>
</organism>
<evidence type="ECO:0000256" key="6">
    <source>
        <dbReference type="ARBA" id="ARBA00022982"/>
    </source>
</evidence>
<keyword evidence="6 9" id="KW-0249">Electron transport</keyword>
<dbReference type="AlphaFoldDB" id="A0A174Z835"/>
<dbReference type="SUPFAM" id="SSF54862">
    <property type="entry name" value="4Fe-4S ferredoxins"/>
    <property type="match status" value="1"/>
</dbReference>
<reference evidence="11 12" key="1">
    <citation type="submission" date="2015-09" db="EMBL/GenBank/DDBJ databases">
        <authorList>
            <consortium name="Pathogen Informatics"/>
        </authorList>
    </citation>
    <scope>NUCLEOTIDE SEQUENCE [LARGE SCALE GENOMIC DNA]</scope>
    <source>
        <strain evidence="11 12">2789STDY5834875</strain>
    </source>
</reference>
<keyword evidence="5 9" id="KW-0479">Metal-binding</keyword>
<comment type="cofactor">
    <cofactor evidence="2 9">
        <name>[4Fe-4S] cluster</name>
        <dbReference type="ChEBI" id="CHEBI:49883"/>
    </cofactor>
</comment>